<feature type="transmembrane region" description="Helical" evidence="2">
    <location>
        <begin position="149"/>
        <end position="168"/>
    </location>
</feature>
<feature type="region of interest" description="Disordered" evidence="1">
    <location>
        <begin position="182"/>
        <end position="202"/>
    </location>
</feature>
<sequence>MDNDPLDAFGLGAASIGVAIGALFLVALARSHATYWAGRGVVRGARTVHSSDKGYAWWRSTITHLEVWTSTRAAQRGLELVRRWGPFAVTFAFLTFGVQTAVFAASGLIRMRYLRFTIATLPGALAWGIVWATVGLSAVWGAIRLVATSPWLLAAVLAGLVVLGSWFFRRRMLRHAREEAEAYESLEPPETHGRHADEGGRHVRSIDDVLGEPLWTSVDDEPDLHRPHHQHRAARSDEARPPD</sequence>
<feature type="transmembrane region" description="Helical" evidence="2">
    <location>
        <begin position="121"/>
        <end position="143"/>
    </location>
</feature>
<organism evidence="3 4">
    <name type="scientific">Cellulomonas fulva</name>
    <dbReference type="NCBI Taxonomy" id="2835530"/>
    <lineage>
        <taxon>Bacteria</taxon>
        <taxon>Bacillati</taxon>
        <taxon>Actinomycetota</taxon>
        <taxon>Actinomycetes</taxon>
        <taxon>Micrococcales</taxon>
        <taxon>Cellulomonadaceae</taxon>
        <taxon>Cellulomonas</taxon>
    </lineage>
</organism>
<keyword evidence="2" id="KW-0812">Transmembrane</keyword>
<dbReference type="EMBL" id="JAHBOH010000001">
    <property type="protein sequence ID" value="MBT0994763.1"/>
    <property type="molecule type" value="Genomic_DNA"/>
</dbReference>
<evidence type="ECO:0000313" key="4">
    <source>
        <dbReference type="Proteomes" id="UP000722125"/>
    </source>
</evidence>
<evidence type="ECO:0000256" key="1">
    <source>
        <dbReference type="SAM" id="MobiDB-lite"/>
    </source>
</evidence>
<feature type="transmembrane region" description="Helical" evidence="2">
    <location>
        <begin position="9"/>
        <end position="29"/>
    </location>
</feature>
<protein>
    <submittedName>
        <fullName evidence="3">Uncharacterized protein</fullName>
    </submittedName>
</protein>
<comment type="caution">
    <text evidence="3">The sequence shown here is derived from an EMBL/GenBank/DDBJ whole genome shotgun (WGS) entry which is preliminary data.</text>
</comment>
<name>A0ABS5U024_9CELL</name>
<feature type="transmembrane region" description="Helical" evidence="2">
    <location>
        <begin position="87"/>
        <end position="109"/>
    </location>
</feature>
<proteinExistence type="predicted"/>
<dbReference type="RefSeq" id="WP_214350229.1">
    <property type="nucleotide sequence ID" value="NZ_JAHBOH010000001.1"/>
</dbReference>
<feature type="region of interest" description="Disordered" evidence="1">
    <location>
        <begin position="214"/>
        <end position="243"/>
    </location>
</feature>
<keyword evidence="2" id="KW-0472">Membrane</keyword>
<evidence type="ECO:0000256" key="2">
    <source>
        <dbReference type="SAM" id="Phobius"/>
    </source>
</evidence>
<accession>A0ABS5U024</accession>
<reference evidence="3 4" key="1">
    <citation type="submission" date="2021-05" db="EMBL/GenBank/DDBJ databases">
        <title>Description of Cellulomonas sp. DKR-3 sp. nov.</title>
        <authorList>
            <person name="Dahal R.H."/>
            <person name="Chaudhary D.K."/>
        </authorList>
    </citation>
    <scope>NUCLEOTIDE SEQUENCE [LARGE SCALE GENOMIC DNA]</scope>
    <source>
        <strain evidence="3 4">DKR-3</strain>
    </source>
</reference>
<gene>
    <name evidence="3" type="ORF">KIN34_10750</name>
</gene>
<dbReference type="Proteomes" id="UP000722125">
    <property type="component" value="Unassembled WGS sequence"/>
</dbReference>
<keyword evidence="4" id="KW-1185">Reference proteome</keyword>
<evidence type="ECO:0000313" key="3">
    <source>
        <dbReference type="EMBL" id="MBT0994763.1"/>
    </source>
</evidence>
<keyword evidence="2" id="KW-1133">Transmembrane helix</keyword>
<feature type="compositionally biased region" description="Basic and acidic residues" evidence="1">
    <location>
        <begin position="189"/>
        <end position="202"/>
    </location>
</feature>
<feature type="compositionally biased region" description="Basic and acidic residues" evidence="1">
    <location>
        <begin position="234"/>
        <end position="243"/>
    </location>
</feature>